<reference evidence="3" key="2">
    <citation type="submission" date="2022-01" db="EMBL/GenBank/DDBJ databases">
        <title>Lysobacter chinensis sp. nov., a bacterium isolated from cow dung compost.</title>
        <authorList>
            <person name="Zhou L.Y."/>
        </authorList>
    </citation>
    <scope>NUCLEOTIDE SEQUENCE [LARGE SCALE GENOMIC DNA]</scope>
    <source>
        <strain evidence="3">TLK-CK17</strain>
    </source>
</reference>
<proteinExistence type="predicted"/>
<sequence length="139" mass="14991">MARFIGGIMREPELLRRNTNRPNTVHENGLYSEIAGARPARGKDTPMLRIRLCLTITALAVAITAPGLARETKMSSPDGGGCTESPAPAQAKTTPAPKASRTANPERETKIKPSVHGDAPPSGRMPSRRWHSFLPGMVR</sequence>
<dbReference type="Proteomes" id="UP001430796">
    <property type="component" value="Unassembled WGS sequence"/>
</dbReference>
<name>A0ABS9HR28_9GAMM</name>
<evidence type="ECO:0000313" key="2">
    <source>
        <dbReference type="EMBL" id="MCF7221395.1"/>
    </source>
</evidence>
<keyword evidence="3" id="KW-1185">Reference proteome</keyword>
<dbReference type="RefSeq" id="WP_237053832.1">
    <property type="nucleotide sequence ID" value="NZ_JAKJPO010000003.1"/>
</dbReference>
<comment type="caution">
    <text evidence="2">The sequence shown here is derived from an EMBL/GenBank/DDBJ whole genome shotgun (WGS) entry which is preliminary data.</text>
</comment>
<evidence type="ECO:0000313" key="3">
    <source>
        <dbReference type="Proteomes" id="UP001430796"/>
    </source>
</evidence>
<feature type="compositionally biased region" description="Low complexity" evidence="1">
    <location>
        <begin position="86"/>
        <end position="99"/>
    </location>
</feature>
<gene>
    <name evidence="2" type="ORF">L3V18_06265</name>
</gene>
<protein>
    <submittedName>
        <fullName evidence="2">Uncharacterized protein</fullName>
    </submittedName>
</protein>
<feature type="region of interest" description="Disordered" evidence="1">
    <location>
        <begin position="70"/>
        <end position="139"/>
    </location>
</feature>
<dbReference type="EMBL" id="JAKJPO010000003">
    <property type="protein sequence ID" value="MCF7221395.1"/>
    <property type="molecule type" value="Genomic_DNA"/>
</dbReference>
<evidence type="ECO:0000256" key="1">
    <source>
        <dbReference type="SAM" id="MobiDB-lite"/>
    </source>
</evidence>
<reference evidence="2 3" key="1">
    <citation type="submission" date="2022-01" db="EMBL/GenBank/DDBJ databases">
        <title>Lysobacter chinensis sp. nov., a bacterium isolated from cow dung compost.</title>
        <authorList>
            <person name="Liu Y."/>
        </authorList>
    </citation>
    <scope>NUCLEOTIDE SEQUENCE [LARGE SCALE GENOMIC DNA]</scope>
    <source>
        <strain evidence="2 3">TLK-CK17</strain>
    </source>
</reference>
<accession>A0ABS9HR28</accession>
<organism evidence="2 3">
    <name type="scientific">Marilutibacter chinensis</name>
    <dbReference type="NCBI Taxonomy" id="2912247"/>
    <lineage>
        <taxon>Bacteria</taxon>
        <taxon>Pseudomonadati</taxon>
        <taxon>Pseudomonadota</taxon>
        <taxon>Gammaproteobacteria</taxon>
        <taxon>Lysobacterales</taxon>
        <taxon>Lysobacteraceae</taxon>
        <taxon>Marilutibacter</taxon>
    </lineage>
</organism>
<reference evidence="2 3" key="3">
    <citation type="submission" date="2022-01" db="EMBL/GenBank/DDBJ databases">
        <authorList>
            <person name="Zhou L.Y."/>
        </authorList>
    </citation>
    <scope>NUCLEOTIDE SEQUENCE [LARGE SCALE GENOMIC DNA]</scope>
    <source>
        <strain evidence="2 3">TLK-CK17</strain>
    </source>
</reference>